<dbReference type="InterPro" id="IPR009057">
    <property type="entry name" value="Homeodomain-like_sf"/>
</dbReference>
<organism evidence="5 6">
    <name type="scientific">Puniceicoccus vermicola</name>
    <dbReference type="NCBI Taxonomy" id="388746"/>
    <lineage>
        <taxon>Bacteria</taxon>
        <taxon>Pseudomonadati</taxon>
        <taxon>Verrucomicrobiota</taxon>
        <taxon>Opitutia</taxon>
        <taxon>Puniceicoccales</taxon>
        <taxon>Puniceicoccaceae</taxon>
        <taxon>Puniceicoccus</taxon>
    </lineage>
</organism>
<dbReference type="Gene3D" id="1.10.10.60">
    <property type="entry name" value="Homeodomain-like"/>
    <property type="match status" value="1"/>
</dbReference>
<dbReference type="GO" id="GO:0003700">
    <property type="term" value="F:DNA-binding transcription factor activity"/>
    <property type="evidence" value="ECO:0007669"/>
    <property type="project" value="InterPro"/>
</dbReference>
<dbReference type="SUPFAM" id="SSF46689">
    <property type="entry name" value="Homeodomain-like"/>
    <property type="match status" value="1"/>
</dbReference>
<dbReference type="InterPro" id="IPR018060">
    <property type="entry name" value="HTH_AraC"/>
</dbReference>
<dbReference type="PROSITE" id="PS00041">
    <property type="entry name" value="HTH_ARAC_FAMILY_1"/>
    <property type="match status" value="1"/>
</dbReference>
<keyword evidence="6" id="KW-1185">Reference proteome</keyword>
<dbReference type="AlphaFoldDB" id="A0A7X1E6D9"/>
<dbReference type="SMART" id="SM00342">
    <property type="entry name" value="HTH_ARAC"/>
    <property type="match status" value="1"/>
</dbReference>
<dbReference type="Proteomes" id="UP000525652">
    <property type="component" value="Unassembled WGS sequence"/>
</dbReference>
<proteinExistence type="predicted"/>
<evidence type="ECO:0000259" key="4">
    <source>
        <dbReference type="PROSITE" id="PS01124"/>
    </source>
</evidence>
<gene>
    <name evidence="5" type="ORF">H5P30_12465</name>
</gene>
<keyword evidence="3" id="KW-0804">Transcription</keyword>
<protein>
    <submittedName>
        <fullName evidence="5">Helix-turn-helix transcriptional regulator</fullName>
    </submittedName>
</protein>
<evidence type="ECO:0000256" key="2">
    <source>
        <dbReference type="ARBA" id="ARBA00023125"/>
    </source>
</evidence>
<sequence>MPASTNFSLERTIDHSRCRAKLIWANERVVEAFFRDHRTRARLHTVCWFLDRGTVRVDEADQSYVAKRGDWLFLAANESTQHFSPQARIISLRFDLCWLDGTELFRRQRTRILRHKDYPELEHSARELIRRLDPWRATHSLLVGRNQIPISENFAIDAAFNQWLSSYTFSMIREGAQILYTEQYDDRVLTALRAIEDHPMSESFSVSQLAAHCALSVNQLGRLLKNETGMSPFDCFERRRLNLARHALEDTEMPIKEIGYNLGFKSPSHFSNWFIRHERKSPRSYRNRTS</sequence>
<dbReference type="PANTHER" id="PTHR43280">
    <property type="entry name" value="ARAC-FAMILY TRANSCRIPTIONAL REGULATOR"/>
    <property type="match status" value="1"/>
</dbReference>
<feature type="domain" description="HTH araC/xylS-type" evidence="4">
    <location>
        <begin position="189"/>
        <end position="288"/>
    </location>
</feature>
<evidence type="ECO:0000256" key="1">
    <source>
        <dbReference type="ARBA" id="ARBA00023015"/>
    </source>
</evidence>
<dbReference type="GO" id="GO:0043565">
    <property type="term" value="F:sequence-specific DNA binding"/>
    <property type="evidence" value="ECO:0007669"/>
    <property type="project" value="InterPro"/>
</dbReference>
<comment type="caution">
    <text evidence="5">The sequence shown here is derived from an EMBL/GenBank/DDBJ whole genome shotgun (WGS) entry which is preliminary data.</text>
</comment>
<evidence type="ECO:0000313" key="6">
    <source>
        <dbReference type="Proteomes" id="UP000525652"/>
    </source>
</evidence>
<accession>A0A7X1E6D9</accession>
<dbReference type="EMBL" id="JACHVA010000101">
    <property type="protein sequence ID" value="MBC2602587.1"/>
    <property type="molecule type" value="Genomic_DNA"/>
</dbReference>
<keyword evidence="2" id="KW-0238">DNA-binding</keyword>
<evidence type="ECO:0000256" key="3">
    <source>
        <dbReference type="ARBA" id="ARBA00023163"/>
    </source>
</evidence>
<dbReference type="PROSITE" id="PS01124">
    <property type="entry name" value="HTH_ARAC_FAMILY_2"/>
    <property type="match status" value="1"/>
</dbReference>
<keyword evidence="1" id="KW-0805">Transcription regulation</keyword>
<dbReference type="InterPro" id="IPR018062">
    <property type="entry name" value="HTH_AraC-typ_CS"/>
</dbReference>
<dbReference type="Pfam" id="PF12833">
    <property type="entry name" value="HTH_18"/>
    <property type="match status" value="1"/>
</dbReference>
<dbReference type="PANTHER" id="PTHR43280:SF2">
    <property type="entry name" value="HTH-TYPE TRANSCRIPTIONAL REGULATOR EXSA"/>
    <property type="match status" value="1"/>
</dbReference>
<name>A0A7X1E6D9_9BACT</name>
<dbReference type="RefSeq" id="WP_185693254.1">
    <property type="nucleotide sequence ID" value="NZ_JACHVA010000101.1"/>
</dbReference>
<reference evidence="5 6" key="1">
    <citation type="submission" date="2020-07" db="EMBL/GenBank/DDBJ databases">
        <authorList>
            <person name="Feng X."/>
        </authorList>
    </citation>
    <scope>NUCLEOTIDE SEQUENCE [LARGE SCALE GENOMIC DNA]</scope>
    <source>
        <strain evidence="5 6">JCM14086</strain>
    </source>
</reference>
<evidence type="ECO:0000313" key="5">
    <source>
        <dbReference type="EMBL" id="MBC2602587.1"/>
    </source>
</evidence>